<name>A0A0A8YS80_ARUDO</name>
<evidence type="ECO:0000313" key="2">
    <source>
        <dbReference type="EMBL" id="JAD29296.1"/>
    </source>
</evidence>
<feature type="compositionally biased region" description="Low complexity" evidence="1">
    <location>
        <begin position="1"/>
        <end position="21"/>
    </location>
</feature>
<reference evidence="2" key="1">
    <citation type="submission" date="2014-09" db="EMBL/GenBank/DDBJ databases">
        <authorList>
            <person name="Magalhaes I.L.F."/>
            <person name="Oliveira U."/>
            <person name="Santos F.R."/>
            <person name="Vidigal T.H.D.A."/>
            <person name="Brescovit A.D."/>
            <person name="Santos A.J."/>
        </authorList>
    </citation>
    <scope>NUCLEOTIDE SEQUENCE</scope>
    <source>
        <tissue evidence="2">Shoot tissue taken approximately 20 cm above the soil surface</tissue>
    </source>
</reference>
<proteinExistence type="predicted"/>
<reference evidence="2" key="2">
    <citation type="journal article" date="2015" name="Data Brief">
        <title>Shoot transcriptome of the giant reed, Arundo donax.</title>
        <authorList>
            <person name="Barrero R.A."/>
            <person name="Guerrero F.D."/>
            <person name="Moolhuijzen P."/>
            <person name="Goolsby J.A."/>
            <person name="Tidwell J."/>
            <person name="Bellgard S.E."/>
            <person name="Bellgard M.I."/>
        </authorList>
    </citation>
    <scope>NUCLEOTIDE SEQUENCE</scope>
    <source>
        <tissue evidence="2">Shoot tissue taken approximately 20 cm above the soil surface</tissue>
    </source>
</reference>
<sequence length="115" mass="12488">MGMKSWSATSSVTPASAARSRLMSPRLPTKNLYPGPRTPCARRRRVMAWGRHTRYTSALNTHDASTAATAAATIQARPMSISAGSGEVSSSSRHDREGNCLLDCWIANCLVRLRL</sequence>
<evidence type="ECO:0000256" key="1">
    <source>
        <dbReference type="SAM" id="MobiDB-lite"/>
    </source>
</evidence>
<organism evidence="2">
    <name type="scientific">Arundo donax</name>
    <name type="common">Giant reed</name>
    <name type="synonym">Donax arundinaceus</name>
    <dbReference type="NCBI Taxonomy" id="35708"/>
    <lineage>
        <taxon>Eukaryota</taxon>
        <taxon>Viridiplantae</taxon>
        <taxon>Streptophyta</taxon>
        <taxon>Embryophyta</taxon>
        <taxon>Tracheophyta</taxon>
        <taxon>Spermatophyta</taxon>
        <taxon>Magnoliopsida</taxon>
        <taxon>Liliopsida</taxon>
        <taxon>Poales</taxon>
        <taxon>Poaceae</taxon>
        <taxon>PACMAD clade</taxon>
        <taxon>Arundinoideae</taxon>
        <taxon>Arundineae</taxon>
        <taxon>Arundo</taxon>
    </lineage>
</organism>
<feature type="region of interest" description="Disordered" evidence="1">
    <location>
        <begin position="1"/>
        <end position="39"/>
    </location>
</feature>
<dbReference type="EMBL" id="GBRH01268599">
    <property type="protein sequence ID" value="JAD29296.1"/>
    <property type="molecule type" value="Transcribed_RNA"/>
</dbReference>
<accession>A0A0A8YS80</accession>
<dbReference type="AlphaFoldDB" id="A0A0A8YS80"/>
<protein>
    <submittedName>
        <fullName evidence="2">Uncharacterized protein</fullName>
    </submittedName>
</protein>